<dbReference type="Proteomes" id="UP000198251">
    <property type="component" value="Chromosome I"/>
</dbReference>
<protein>
    <submittedName>
        <fullName evidence="2">Uncharacterized protein</fullName>
    </submittedName>
</protein>
<gene>
    <name evidence="2" type="ORF">GA0070610_4278</name>
</gene>
<dbReference type="EMBL" id="LT607733">
    <property type="protein sequence ID" value="SCG17952.1"/>
    <property type="molecule type" value="Genomic_DNA"/>
</dbReference>
<proteinExistence type="predicted"/>
<accession>A0A1C5GEG2</accession>
<dbReference type="AlphaFoldDB" id="A0A1C5GEG2"/>
<feature type="signal peptide" evidence="1">
    <location>
        <begin position="1"/>
        <end position="28"/>
    </location>
</feature>
<organism evidence="2 3">
    <name type="scientific">Micromonospora echinofusca</name>
    <dbReference type="NCBI Taxonomy" id="47858"/>
    <lineage>
        <taxon>Bacteria</taxon>
        <taxon>Bacillati</taxon>
        <taxon>Actinomycetota</taxon>
        <taxon>Actinomycetes</taxon>
        <taxon>Micromonosporales</taxon>
        <taxon>Micromonosporaceae</taxon>
        <taxon>Micromonospora</taxon>
    </lineage>
</organism>
<reference evidence="2 3" key="1">
    <citation type="submission" date="2016-06" db="EMBL/GenBank/DDBJ databases">
        <authorList>
            <person name="Kjaerup R.B."/>
            <person name="Dalgaard T.S."/>
            <person name="Juul-Madsen H.R."/>
        </authorList>
    </citation>
    <scope>NUCLEOTIDE SEQUENCE [LARGE SCALE GENOMIC DNA]</scope>
    <source>
        <strain evidence="2 3">DSM 43913</strain>
    </source>
</reference>
<feature type="chain" id="PRO_5008716577" evidence="1">
    <location>
        <begin position="29"/>
        <end position="207"/>
    </location>
</feature>
<name>A0A1C5GEG2_MICEH</name>
<evidence type="ECO:0000256" key="1">
    <source>
        <dbReference type="SAM" id="SignalP"/>
    </source>
</evidence>
<evidence type="ECO:0000313" key="3">
    <source>
        <dbReference type="Proteomes" id="UP000198251"/>
    </source>
</evidence>
<keyword evidence="3" id="KW-1185">Reference proteome</keyword>
<sequence>MVRVGRILLAVALVVTATLLVPANPASAAGRPVTVCFKVGEFGGRPIFDCHTIVLPDFEPKPIGPIECLSCPPVFDLWDRIDPEKRFEYLNRLGRGLSLLGEAAQAVDPVKAKHLRELATESFRSSAKLMDGSEVKLGQVGWADLKNEKFHGDPDPQPSLVASGENLAGGLGLMQKALGDPQPEPNIASAMARFDQAYKDLGTLFAG</sequence>
<keyword evidence="1" id="KW-0732">Signal</keyword>
<evidence type="ECO:0000313" key="2">
    <source>
        <dbReference type="EMBL" id="SCG17952.1"/>
    </source>
</evidence>